<reference evidence="1" key="1">
    <citation type="submission" date="2021-06" db="EMBL/GenBank/DDBJ databases">
        <authorList>
            <person name="Kallberg Y."/>
            <person name="Tangrot J."/>
            <person name="Rosling A."/>
        </authorList>
    </citation>
    <scope>NUCLEOTIDE SEQUENCE</scope>
    <source>
        <strain evidence="1">MA461A</strain>
    </source>
</reference>
<evidence type="ECO:0000313" key="2">
    <source>
        <dbReference type="Proteomes" id="UP000789920"/>
    </source>
</evidence>
<gene>
    <name evidence="1" type="ORF">RPERSI_LOCUS13044</name>
</gene>
<dbReference type="Proteomes" id="UP000789920">
    <property type="component" value="Unassembled WGS sequence"/>
</dbReference>
<sequence>LATKLGGDLLAAKMYMQREKHKLDIFLEKLDLDWRRKKCKSLRLQKLALALTTHTKPIWKK</sequence>
<proteinExistence type="predicted"/>
<dbReference type="EMBL" id="CAJVQC010028537">
    <property type="protein sequence ID" value="CAG8739927.1"/>
    <property type="molecule type" value="Genomic_DNA"/>
</dbReference>
<protein>
    <submittedName>
        <fullName evidence="1">19126_t:CDS:1</fullName>
    </submittedName>
</protein>
<comment type="caution">
    <text evidence="1">The sequence shown here is derived from an EMBL/GenBank/DDBJ whole genome shotgun (WGS) entry which is preliminary data.</text>
</comment>
<keyword evidence="2" id="KW-1185">Reference proteome</keyword>
<name>A0ACA9Q7V0_9GLOM</name>
<accession>A0ACA9Q7V0</accession>
<evidence type="ECO:0000313" key="1">
    <source>
        <dbReference type="EMBL" id="CAG8739927.1"/>
    </source>
</evidence>
<organism evidence="1 2">
    <name type="scientific">Racocetra persica</name>
    <dbReference type="NCBI Taxonomy" id="160502"/>
    <lineage>
        <taxon>Eukaryota</taxon>
        <taxon>Fungi</taxon>
        <taxon>Fungi incertae sedis</taxon>
        <taxon>Mucoromycota</taxon>
        <taxon>Glomeromycotina</taxon>
        <taxon>Glomeromycetes</taxon>
        <taxon>Diversisporales</taxon>
        <taxon>Gigasporaceae</taxon>
        <taxon>Racocetra</taxon>
    </lineage>
</organism>
<feature type="non-terminal residue" evidence="1">
    <location>
        <position position="1"/>
    </location>
</feature>